<evidence type="ECO:0008006" key="3">
    <source>
        <dbReference type="Google" id="ProtNLM"/>
    </source>
</evidence>
<dbReference type="RefSeq" id="WP_264486417.1">
    <property type="nucleotide sequence ID" value="NZ_JAPDDT010000002.1"/>
</dbReference>
<gene>
    <name evidence="1" type="ORF">OKA05_07065</name>
</gene>
<comment type="caution">
    <text evidence="1">The sequence shown here is derived from an EMBL/GenBank/DDBJ whole genome shotgun (WGS) entry which is preliminary data.</text>
</comment>
<name>A0ABT3GGB3_9BACT</name>
<protein>
    <recommendedName>
        <fullName evidence="3">Prevent-host-death protein</fullName>
    </recommendedName>
</protein>
<evidence type="ECO:0000313" key="1">
    <source>
        <dbReference type="EMBL" id="MCW1922308.1"/>
    </source>
</evidence>
<dbReference type="Proteomes" id="UP001320876">
    <property type="component" value="Unassembled WGS sequence"/>
</dbReference>
<sequence>MNRLETDIEIGADGSVKLLSPLPSWLKPGRAHVLMTVESMQGQDKPKRQKLAATPEVIAQRMAALEEIRKLDPYRDITDPVAWQSEMREERALPGRD</sequence>
<accession>A0ABT3GGB3</accession>
<reference evidence="1 2" key="1">
    <citation type="submission" date="2022-10" db="EMBL/GenBank/DDBJ databases">
        <title>Luteolibacter arcticus strain CCTCC AB 2014275, whole genome shotgun sequencing project.</title>
        <authorList>
            <person name="Zhao G."/>
            <person name="Shen L."/>
        </authorList>
    </citation>
    <scope>NUCLEOTIDE SEQUENCE [LARGE SCALE GENOMIC DNA]</scope>
    <source>
        <strain evidence="1 2">CCTCC AB 2014275</strain>
    </source>
</reference>
<dbReference type="EMBL" id="JAPDDT010000002">
    <property type="protein sequence ID" value="MCW1922308.1"/>
    <property type="molecule type" value="Genomic_DNA"/>
</dbReference>
<organism evidence="1 2">
    <name type="scientific">Luteolibacter arcticus</name>
    <dbReference type="NCBI Taxonomy" id="1581411"/>
    <lineage>
        <taxon>Bacteria</taxon>
        <taxon>Pseudomonadati</taxon>
        <taxon>Verrucomicrobiota</taxon>
        <taxon>Verrucomicrobiia</taxon>
        <taxon>Verrucomicrobiales</taxon>
        <taxon>Verrucomicrobiaceae</taxon>
        <taxon>Luteolibacter</taxon>
    </lineage>
</organism>
<proteinExistence type="predicted"/>
<evidence type="ECO:0000313" key="2">
    <source>
        <dbReference type="Proteomes" id="UP001320876"/>
    </source>
</evidence>
<keyword evidence="2" id="KW-1185">Reference proteome</keyword>